<dbReference type="Gene3D" id="3.40.50.410">
    <property type="entry name" value="von Willebrand factor, type A domain"/>
    <property type="match status" value="1"/>
</dbReference>
<dbReference type="EMBL" id="MGJT01000020">
    <property type="protein sequence ID" value="OGN12254.1"/>
    <property type="molecule type" value="Genomic_DNA"/>
</dbReference>
<name>A0A1F8FGI4_9BACT</name>
<accession>A0A1F8FGI4</accession>
<dbReference type="InterPro" id="IPR002035">
    <property type="entry name" value="VWF_A"/>
</dbReference>
<evidence type="ECO:0000313" key="3">
    <source>
        <dbReference type="EMBL" id="OGN12254.1"/>
    </source>
</evidence>
<dbReference type="PROSITE" id="PS50234">
    <property type="entry name" value="VWFA"/>
    <property type="match status" value="1"/>
</dbReference>
<dbReference type="AlphaFoldDB" id="A0A1F8FGI4"/>
<reference evidence="3 4" key="1">
    <citation type="journal article" date="2016" name="Nat. Commun.">
        <title>Thousands of microbial genomes shed light on interconnected biogeochemical processes in an aquifer system.</title>
        <authorList>
            <person name="Anantharaman K."/>
            <person name="Brown C.T."/>
            <person name="Hug L.A."/>
            <person name="Sharon I."/>
            <person name="Castelle C.J."/>
            <person name="Probst A.J."/>
            <person name="Thomas B.C."/>
            <person name="Singh A."/>
            <person name="Wilkins M.J."/>
            <person name="Karaoz U."/>
            <person name="Brodie E.L."/>
            <person name="Williams K.H."/>
            <person name="Hubbard S.S."/>
            <person name="Banfield J.F."/>
        </authorList>
    </citation>
    <scope>NUCLEOTIDE SEQUENCE [LARGE SCALE GENOMIC DNA]</scope>
</reference>
<evidence type="ECO:0000259" key="2">
    <source>
        <dbReference type="PROSITE" id="PS50234"/>
    </source>
</evidence>
<sequence length="399" mass="45422">MNFFGWELIKNDLGSLLTVDWPAVHFKEGHFVWLAVTMLVVAFLLKIGWCWYGGQRAGYYEHSGFSIDQGNKPGGNKPGLGYKILSSISVVFLLGGTGWVFIAMADPYTVHVLETKIEQFQEIAYLKDTSTSTGWRYKGTNFARAEIMQEFLLKLMASRQNKKDRSFYLVFAWKPYLIADFTTDQESLLFSAAIGPLVYTDEDAPKMWPGKFILKPHDDYIPVPFEGGTDLEMGLQAVVKTFDDKGDKKISEAIKKNPNLRRRSVIILTDGASETDPEPQLKELKKRSIVPYLVFLDPDREAEILLHGPNSTQIKVVDSLLRQIKRYGGQSFLATDWDSLDQIREKLDQLYGLNATANASVKTNIFEQHIYRLPLTASLLFLVLGLLTRLIFWKFHQMV</sequence>
<feature type="transmembrane region" description="Helical" evidence="1">
    <location>
        <begin position="370"/>
        <end position="392"/>
    </location>
</feature>
<comment type="caution">
    <text evidence="3">The sequence shown here is derived from an EMBL/GenBank/DDBJ whole genome shotgun (WGS) entry which is preliminary data.</text>
</comment>
<keyword evidence="1" id="KW-0812">Transmembrane</keyword>
<feature type="transmembrane region" description="Helical" evidence="1">
    <location>
        <begin position="80"/>
        <end position="102"/>
    </location>
</feature>
<dbReference type="InterPro" id="IPR036465">
    <property type="entry name" value="vWFA_dom_sf"/>
</dbReference>
<organism evidence="3 4">
    <name type="scientific">Candidatus Yanofskybacteria bacterium RIFCSPHIGHO2_02_FULL_43_15c</name>
    <dbReference type="NCBI Taxonomy" id="1802679"/>
    <lineage>
        <taxon>Bacteria</taxon>
        <taxon>Candidatus Yanofskyibacteriota</taxon>
    </lineage>
</organism>
<dbReference type="CDD" id="cd00198">
    <property type="entry name" value="vWFA"/>
    <property type="match status" value="1"/>
</dbReference>
<dbReference type="SUPFAM" id="SSF53300">
    <property type="entry name" value="vWA-like"/>
    <property type="match status" value="1"/>
</dbReference>
<feature type="transmembrane region" description="Helical" evidence="1">
    <location>
        <begin position="31"/>
        <end position="52"/>
    </location>
</feature>
<evidence type="ECO:0000256" key="1">
    <source>
        <dbReference type="SAM" id="Phobius"/>
    </source>
</evidence>
<gene>
    <name evidence="3" type="ORF">A3C71_03125</name>
</gene>
<keyword evidence="1" id="KW-0472">Membrane</keyword>
<evidence type="ECO:0000313" key="4">
    <source>
        <dbReference type="Proteomes" id="UP000178197"/>
    </source>
</evidence>
<proteinExistence type="predicted"/>
<feature type="domain" description="VWFA" evidence="2">
    <location>
        <begin position="122"/>
        <end position="347"/>
    </location>
</feature>
<dbReference type="Proteomes" id="UP000178197">
    <property type="component" value="Unassembled WGS sequence"/>
</dbReference>
<protein>
    <recommendedName>
        <fullName evidence="2">VWFA domain-containing protein</fullName>
    </recommendedName>
</protein>
<keyword evidence="1" id="KW-1133">Transmembrane helix</keyword>